<keyword evidence="2" id="KW-1185">Reference proteome</keyword>
<dbReference type="InterPro" id="IPR014965">
    <property type="entry name" value="Amino_acid_metab_prot_put"/>
</dbReference>
<dbReference type="STRING" id="883081.HMPREF9698_00158"/>
<evidence type="ECO:0000313" key="2">
    <source>
        <dbReference type="Proteomes" id="UP000009875"/>
    </source>
</evidence>
<comment type="caution">
    <text evidence="1">The sequence shown here is derived from an EMBL/GenBank/DDBJ whole genome shotgun (WGS) entry which is preliminary data.</text>
</comment>
<dbReference type="EMBL" id="AGXA01000004">
    <property type="protein sequence ID" value="EKU94126.1"/>
    <property type="molecule type" value="Genomic_DNA"/>
</dbReference>
<protein>
    <recommendedName>
        <fullName evidence="3">Cysteine desulfurase</fullName>
    </recommendedName>
</protein>
<dbReference type="Pfam" id="PF08866">
    <property type="entry name" value="DUF1831"/>
    <property type="match status" value="1"/>
</dbReference>
<evidence type="ECO:0008006" key="3">
    <source>
        <dbReference type="Google" id="ProtNLM"/>
    </source>
</evidence>
<proteinExistence type="predicted"/>
<dbReference type="AlphaFoldDB" id="K9EE00"/>
<dbReference type="Gene3D" id="3.30.1820.10">
    <property type="entry name" value="Lp2179-like"/>
    <property type="match status" value="1"/>
</dbReference>
<dbReference type="Proteomes" id="UP000009875">
    <property type="component" value="Unassembled WGS sequence"/>
</dbReference>
<organism evidence="1 2">
    <name type="scientific">Alloiococcus otitis ATCC 51267</name>
    <dbReference type="NCBI Taxonomy" id="883081"/>
    <lineage>
        <taxon>Bacteria</taxon>
        <taxon>Bacillati</taxon>
        <taxon>Bacillota</taxon>
        <taxon>Bacilli</taxon>
        <taxon>Lactobacillales</taxon>
        <taxon>Carnobacteriaceae</taxon>
        <taxon>Alloiococcus</taxon>
    </lineage>
</organism>
<evidence type="ECO:0000313" key="1">
    <source>
        <dbReference type="EMBL" id="EKU94126.1"/>
    </source>
</evidence>
<dbReference type="RefSeq" id="WP_003776355.1">
    <property type="nucleotide sequence ID" value="NZ_JH992957.1"/>
</dbReference>
<reference evidence="1 2" key="1">
    <citation type="submission" date="2012-09" db="EMBL/GenBank/DDBJ databases">
        <title>The Genome Sequence of Alloiococcus otitis ATCC 51267.</title>
        <authorList>
            <consortium name="The Broad Institute Genome Sequencing Platform"/>
            <person name="Earl A."/>
            <person name="Ward D."/>
            <person name="Feldgarden M."/>
            <person name="Gevers D."/>
            <person name="Huys G."/>
            <person name="Walker B."/>
            <person name="Young S.K."/>
            <person name="Zeng Q."/>
            <person name="Gargeya S."/>
            <person name="Fitzgerald M."/>
            <person name="Haas B."/>
            <person name="Abouelleil A."/>
            <person name="Alvarado L."/>
            <person name="Arachchi H.M."/>
            <person name="Berlin A.M."/>
            <person name="Chapman S.B."/>
            <person name="Goldberg J."/>
            <person name="Griggs A."/>
            <person name="Gujja S."/>
            <person name="Hansen M."/>
            <person name="Howarth C."/>
            <person name="Imamovic A."/>
            <person name="Larimer J."/>
            <person name="McCowen C."/>
            <person name="Montmayeur A."/>
            <person name="Murphy C."/>
            <person name="Neiman D."/>
            <person name="Pearson M."/>
            <person name="Priest M."/>
            <person name="Roberts A."/>
            <person name="Saif S."/>
            <person name="Shea T."/>
            <person name="Sisk P."/>
            <person name="Sykes S."/>
            <person name="Wortman J."/>
            <person name="Nusbaum C."/>
            <person name="Birren B."/>
        </authorList>
    </citation>
    <scope>NUCLEOTIDE SEQUENCE [LARGE SCALE GENOMIC DNA]</scope>
    <source>
        <strain evidence="1 2">ATCC 51267</strain>
    </source>
</reference>
<dbReference type="eggNOG" id="ENOG5032U9W">
    <property type="taxonomic scope" value="Bacteria"/>
</dbReference>
<gene>
    <name evidence="1" type="ORF">HMPREF9698_00158</name>
</gene>
<sequence length="114" mass="12956">MKSNTQSLPGGTTRYGISDQAVRYTLRDNAFSVTKNGNFQYERHLSKQLMDKRAPRLKISVSKDLTDLTISTVAPNGLKKIDLYKNDQRQDARIFAEQILDDLVANRVLEKVDP</sequence>
<dbReference type="InterPro" id="IPR035942">
    <property type="entry name" value="Lp2179-like_sf"/>
</dbReference>
<dbReference type="HOGENOM" id="CLU_169601_0_0_9"/>
<dbReference type="OrthoDB" id="2166222at2"/>
<accession>K9EE00</accession>
<dbReference type="SUPFAM" id="SSF160800">
    <property type="entry name" value="Lp2179-like"/>
    <property type="match status" value="1"/>
</dbReference>
<name>K9EE00_9LACT</name>